<keyword evidence="4" id="KW-0418">Kinase</keyword>
<dbReference type="GO" id="GO:0005829">
    <property type="term" value="C:cytosol"/>
    <property type="evidence" value="ECO:0007669"/>
    <property type="project" value="TreeGrafter"/>
</dbReference>
<dbReference type="GO" id="GO:0005524">
    <property type="term" value="F:ATP binding"/>
    <property type="evidence" value="ECO:0007669"/>
    <property type="project" value="UniProtKB-KW"/>
</dbReference>
<accession>A0A4S2HAA7</accession>
<gene>
    <name evidence="7" type="ORF">E5162_12055</name>
</gene>
<dbReference type="InterPro" id="IPR029056">
    <property type="entry name" value="Ribokinase-like"/>
</dbReference>
<keyword evidence="5" id="KW-0067">ATP-binding</keyword>
<dbReference type="SUPFAM" id="SSF53613">
    <property type="entry name" value="Ribokinase-like"/>
    <property type="match status" value="1"/>
</dbReference>
<dbReference type="Pfam" id="PF04250">
    <property type="entry name" value="DUF429"/>
    <property type="match status" value="1"/>
</dbReference>
<sequence>MDLDSNPPVILLTSHVAGSRVGGSVTSEILLRRGHTPELVPTVVFGRHPGRGAPGGGAVPDALFSGALDGLKAERHDRAAQAILTGYFASPGQVEASARFIEEARAHNPHLFVLVDPICGDGTPDGTAGGLYVEAATARALRDRLLPLADLITPNAFELAWLTGTPIASPEDAAQAAQTLGRDTLVTSVPGSPGALGVLAVEAGSSGAAWLAETGRLDRVPYGTGDLFAVQALCARLDGAPLKTLARIATQRTRAAIQATVQAGASDLVLAASEAGAQSLEPVRMTRLGARSPAWVMGLDGCPAGWVGVMIDLNGLEAPRLSVYAGITDALNAPEHAHVIAVDMPIGFETAPSGPGGRACEREARARLGQRRSSIFAAPLRTALPARSHEEASRLNRAAGGPGLSRQSFNLFAKMREIDAVMSPALEGCLHESHPELIFATLAGRPMAHAKRTPGGRAERLDVLVDQGLDPALFEPHPFKHKVAAPDDVLDAAACALAAVRLAEGNALCLPADPPRDDTGLRMAIFA</sequence>
<dbReference type="PANTHER" id="PTHR10534:SF15">
    <property type="entry name" value="PYRIDOXINE_PYRIDOXAL_PYRIDOXAMINE KINASE"/>
    <property type="match status" value="1"/>
</dbReference>
<dbReference type="Pfam" id="PF08543">
    <property type="entry name" value="Phos_pyr_kin"/>
    <property type="match status" value="1"/>
</dbReference>
<keyword evidence="3" id="KW-0547">Nucleotide-binding</keyword>
<dbReference type="AlphaFoldDB" id="A0A4S2HAA7"/>
<feature type="domain" description="Pyridoxamine kinase/Phosphomethylpyrimidine kinase" evidence="6">
    <location>
        <begin position="76"/>
        <end position="265"/>
    </location>
</feature>
<keyword evidence="2" id="KW-0808">Transferase</keyword>
<evidence type="ECO:0000256" key="3">
    <source>
        <dbReference type="ARBA" id="ARBA00022741"/>
    </source>
</evidence>
<dbReference type="Gene3D" id="3.40.1190.20">
    <property type="match status" value="1"/>
</dbReference>
<evidence type="ECO:0000256" key="2">
    <source>
        <dbReference type="ARBA" id="ARBA00022679"/>
    </source>
</evidence>
<keyword evidence="8" id="KW-1185">Reference proteome</keyword>
<dbReference type="PANTHER" id="PTHR10534">
    <property type="entry name" value="PYRIDOXAL KINASE"/>
    <property type="match status" value="1"/>
</dbReference>
<evidence type="ECO:0000256" key="5">
    <source>
        <dbReference type="ARBA" id="ARBA00022840"/>
    </source>
</evidence>
<organism evidence="7 8">
    <name type="scientific">Marinicauda pacifica</name>
    <dbReference type="NCBI Taxonomy" id="1133559"/>
    <lineage>
        <taxon>Bacteria</taxon>
        <taxon>Pseudomonadati</taxon>
        <taxon>Pseudomonadota</taxon>
        <taxon>Alphaproteobacteria</taxon>
        <taxon>Maricaulales</taxon>
        <taxon>Maricaulaceae</taxon>
        <taxon>Marinicauda</taxon>
    </lineage>
</organism>
<proteinExistence type="predicted"/>
<evidence type="ECO:0000256" key="4">
    <source>
        <dbReference type="ARBA" id="ARBA00022777"/>
    </source>
</evidence>
<protein>
    <recommendedName>
        <fullName evidence="1">pyridoxal kinase</fullName>
        <ecNumber evidence="1">2.7.1.35</ecNumber>
    </recommendedName>
</protein>
<dbReference type="Proteomes" id="UP000305451">
    <property type="component" value="Unassembled WGS sequence"/>
</dbReference>
<dbReference type="GO" id="GO:0009443">
    <property type="term" value="P:pyridoxal 5'-phosphate salvage"/>
    <property type="evidence" value="ECO:0007669"/>
    <property type="project" value="InterPro"/>
</dbReference>
<evidence type="ECO:0000256" key="1">
    <source>
        <dbReference type="ARBA" id="ARBA00012104"/>
    </source>
</evidence>
<dbReference type="InterPro" id="IPR007362">
    <property type="entry name" value="DUF429"/>
</dbReference>
<evidence type="ECO:0000259" key="6">
    <source>
        <dbReference type="Pfam" id="PF08543"/>
    </source>
</evidence>
<evidence type="ECO:0000313" key="7">
    <source>
        <dbReference type="EMBL" id="TGY92372.1"/>
    </source>
</evidence>
<comment type="caution">
    <text evidence="7">The sequence shown here is derived from an EMBL/GenBank/DDBJ whole genome shotgun (WGS) entry which is preliminary data.</text>
</comment>
<name>A0A4S2HAA7_9PROT</name>
<reference evidence="7 8" key="1">
    <citation type="journal article" date="2013" name="Int. J. Syst. Evol. Microbiol.">
        <title>Marinicauda pacifica gen. nov., sp. nov., a prosthecate alphaproteobacterium of the family Hyphomonadaceae isolated from deep seawater.</title>
        <authorList>
            <person name="Zhang X.Y."/>
            <person name="Li G.W."/>
            <person name="Wang C.S."/>
            <person name="Zhang Y.J."/>
            <person name="Xu X.W."/>
            <person name="Li H."/>
            <person name="Liu A."/>
            <person name="Liu C."/>
            <person name="Xie B.B."/>
            <person name="Qin Q.L."/>
            <person name="Xu Z."/>
            <person name="Chen X.L."/>
            <person name="Zhou B.C."/>
            <person name="Zhang Y.Z."/>
        </authorList>
    </citation>
    <scope>NUCLEOTIDE SEQUENCE [LARGE SCALE GENOMIC DNA]</scope>
    <source>
        <strain evidence="7 8">P-1 km-3</strain>
    </source>
</reference>
<dbReference type="GO" id="GO:0008478">
    <property type="term" value="F:pyridoxal kinase activity"/>
    <property type="evidence" value="ECO:0007669"/>
    <property type="project" value="UniProtKB-EC"/>
</dbReference>
<dbReference type="EMBL" id="SRXV01000003">
    <property type="protein sequence ID" value="TGY92372.1"/>
    <property type="molecule type" value="Genomic_DNA"/>
</dbReference>
<dbReference type="EC" id="2.7.1.35" evidence="1"/>
<dbReference type="InterPro" id="IPR004625">
    <property type="entry name" value="PyrdxlKinase"/>
</dbReference>
<dbReference type="InterPro" id="IPR013749">
    <property type="entry name" value="PM/HMP-P_kinase-1"/>
</dbReference>
<evidence type="ECO:0000313" key="8">
    <source>
        <dbReference type="Proteomes" id="UP000305451"/>
    </source>
</evidence>
<dbReference type="GO" id="GO:0008902">
    <property type="term" value="F:hydroxymethylpyrimidine kinase activity"/>
    <property type="evidence" value="ECO:0007669"/>
    <property type="project" value="TreeGrafter"/>
</dbReference>